<accession>A0A8A1ME67</accession>
<dbReference type="Pfam" id="PF13489">
    <property type="entry name" value="Methyltransf_23"/>
    <property type="match status" value="1"/>
</dbReference>
<organism evidence="1 2">
    <name type="scientific">Ajellomyces capsulatus</name>
    <name type="common">Darling's disease fungus</name>
    <name type="synonym">Histoplasma capsulatum</name>
    <dbReference type="NCBI Taxonomy" id="5037"/>
    <lineage>
        <taxon>Eukaryota</taxon>
        <taxon>Fungi</taxon>
        <taxon>Dikarya</taxon>
        <taxon>Ascomycota</taxon>
        <taxon>Pezizomycotina</taxon>
        <taxon>Eurotiomycetes</taxon>
        <taxon>Eurotiomycetidae</taxon>
        <taxon>Onygenales</taxon>
        <taxon>Ajellomycetaceae</taxon>
        <taxon>Histoplasma</taxon>
    </lineage>
</organism>
<dbReference type="SUPFAM" id="SSF53335">
    <property type="entry name" value="S-adenosyl-L-methionine-dependent methyltransferases"/>
    <property type="match status" value="1"/>
</dbReference>
<evidence type="ECO:0000313" key="2">
    <source>
        <dbReference type="Proteomes" id="UP000663671"/>
    </source>
</evidence>
<proteinExistence type="predicted"/>
<dbReference type="VEuPathDB" id="FungiDB:I7I51_01286"/>
<name>A0A8A1ME67_AJECA</name>
<reference evidence="1" key="1">
    <citation type="submission" date="2021-01" db="EMBL/GenBank/DDBJ databases">
        <title>Chromosome-level genome assembly of a human fungal pathogen reveals clustering of transcriptionally co-regulated genes.</title>
        <authorList>
            <person name="Voorhies M."/>
            <person name="Cohen S."/>
            <person name="Shea T.P."/>
            <person name="Petrus S."/>
            <person name="Munoz J.F."/>
            <person name="Poplawski S."/>
            <person name="Goldman W.E."/>
            <person name="Michael T."/>
            <person name="Cuomo C.A."/>
            <person name="Sil A."/>
            <person name="Beyhan S."/>
        </authorList>
    </citation>
    <scope>NUCLEOTIDE SEQUENCE</scope>
    <source>
        <strain evidence="1">WU24</strain>
    </source>
</reference>
<evidence type="ECO:0008006" key="3">
    <source>
        <dbReference type="Google" id="ProtNLM"/>
    </source>
</evidence>
<sequence>MPIKKDVNYRKRPQSYSTQTFLVSRSHSNKCRVPPNVKFIIDDVEDEWGYENDPFDFIHARYLTGTLKNMPRLLEQSFACLKPGGWAEFQDWDAMVQSADDSTKGTSIEQYFLNTLPAFESAGYSTRPGRYLEKWMKDAGFVNIQVHKHIVPLGTWAKDKCYVCFPCFASSPLLFLFSITTNISMDSWVLGAEYLKRLLTSPLALENNRCLQPPPVRRISGSECCGCIDPFPKLVKGRSRHIDCEDEAGCKEPEDSSHIPLVRITAALLPFVFLLSFPPPKIDGFWLALVSWLTPVTRECSYIVFGQKPGKPNTD</sequence>
<dbReference type="EMBL" id="CP069114">
    <property type="protein sequence ID" value="QSS64221.1"/>
    <property type="molecule type" value="Genomic_DNA"/>
</dbReference>
<dbReference type="AlphaFoldDB" id="A0A8A1ME67"/>
<protein>
    <recommendedName>
        <fullName evidence="3">TAM domain methyltransferase</fullName>
    </recommendedName>
</protein>
<dbReference type="InterPro" id="IPR029063">
    <property type="entry name" value="SAM-dependent_MTases_sf"/>
</dbReference>
<evidence type="ECO:0000313" key="1">
    <source>
        <dbReference type="EMBL" id="QSS64221.1"/>
    </source>
</evidence>
<dbReference type="OrthoDB" id="2013972at2759"/>
<dbReference type="CDD" id="cd02440">
    <property type="entry name" value="AdoMet_MTases"/>
    <property type="match status" value="1"/>
</dbReference>
<dbReference type="Gene3D" id="3.40.50.150">
    <property type="entry name" value="Vaccinia Virus protein VP39"/>
    <property type="match status" value="1"/>
</dbReference>
<dbReference type="Proteomes" id="UP000663671">
    <property type="component" value="Chromosome 1"/>
</dbReference>
<gene>
    <name evidence="1" type="ORF">I7I51_01286</name>
</gene>